<evidence type="ECO:0000256" key="3">
    <source>
        <dbReference type="ARBA" id="ARBA00012729"/>
    </source>
</evidence>
<sequence>MVAWIILLTLVSLSSAVPSKRRVPVEEVLPFTQSPPPSPSRNHQHPQQRGSRSFQRDAVERSPTPTFGRPSNYLDYSNNEFGSHRYPLRDAVESLPANVLYAESSHKFRDDFERENGRLPLRDAVEHREAPFLSVDVDHESIWIEPVAPPILRRMQNLEPKIVCRFDSRAVHRTEPFSLLPENVPYHKCTHLIYDAAILDLRKIILRDSYDRDGYNAIIRLRSRDPTLRVLVSLTNPSLLDGALIQYYSNVTLFPQKSILEFLEEYPFDGVELDWPTAAEEWQSFKNMLRTIGAPLARRGYTLAVTLRPDDPVDPELASIVDLIILRSWRDLPDCRDGSPSCEMRHETMRKIASHPGLLSFVARTTSEWIKQVGVEQRSKIVLALPIFGQGYTLRFDNLTDAGAPILGPGRGGEHTKRRDGKLAYYEVCDKLERGLWNSGRDEEGPYLKRGDQWIGYDDPVSVKVKIAFVRATGLGGVALWSLDLDDFQGICGNPWPMLNTAVESLGYHKDTLAEECPFEYHLFGVDPEDCSRFYSCIEGRLHHGYCGRDRYFDLTEKRCLTITPERSPEFYGKNICKLDAFDRIVDGGSSSKDQKSRVSSEQRKMLLLRQKGPRVVCYVTSWSLYRKEDGKFVPEHLDSQLCTDIVYAFAGLNPKTLLMQSYDPWADIENNLYQRATSIRGSRILLALGGWTDSSGDKYSRLIGSDAARRKFVAAAANYLKEHNFDGLSLEWSYPKCWQSDCKKGPDSDKPNFTKLIHELREEFDKQEPPLHLAVALSGYKEVIDKAYEVREISRAVDFVSVMSYDYHGAWQSKTGHIAPLFGSPGDSNPYYNVNFTMSYLVSLGAEKSKLLIGIPLYGQSYRLSTTSQASLGDPTTGPGKPGEFTKQPGMLAYYEICDRIKRHGWKTAPGPSAQFEDQWVGYEDRESVYAKGKYITANDYGGATMWTVDLDDFQNRCCSESYPLLKAINRALDRLSTPISENCQRPPQPVTPQAPTLTTHSDAADGAPRPTTPMTTSSTKATTWPTWTEKPSTTTTQQTTRTTWPTWTWTSQKPSSEIPEETTKPSWSQEPSTSISTTTTQQTTTRTTWPTWTWTTQKPSSEIPEETTKPSWTSTSGSTTSWSWTTSRAPTTRPTTTTTQESIVITPETNCISGEYYSDPASCSNYYRCVRGELRREQCAPGLHWDAKRHLCDWPSAAKCQTKTGSTHAHTSTSRRPFLSSTRRPSSVITTVKITTAPTTTTTTRSTTRFTTSKPIVIVTSTQKPQKPCQHGQYYPYPNSCTSFLVCVNGDLVSRQCGPGLNWNTEKNMCDWAFKNPCVESPPKNALLVGKDSVPDTCISGSYSSVPGDCRSYQACLWGRQEVFSCAPGLHFNKETRICDWPARAKCTNDEDKEATTQATISTTNLPARPTTVVPHQPSVTQSATEQTPVTSTTSQPTSTLSSAIIDPDKVSPLSGDFKVVCYFTNWSWYRRGIGRYLPEHIDHTLCTHIVYGFAVLDYSELVIRAHDSWADYDNRFYERVVAYKKRGLKVLLALGGWNDSAGDKYSRLVHSSSARSKFIDHAIQLIEKYGFDGLDLDWEYPVCWQVDCNKGPDSDKERFAALLQELSARFKPKGLLLSAAVSPSKKVIDKGYDVPALARYLDWIAVMAYDYHGQWDKKTGHVAPMYYHPDDDYSYFNVNYTINYWISKGAPARSIVLGMPLYGQSFTINDPRAGTGLNSPASAGNAGEFTRAAGFLSYYEICDRVRNRGWTTVQDPEHRMGPYAYKGSQWVSFDDPEMIRRKAQFVRDMDLGGGMIWALDLDDFRGRCGNGPHPLMHVIQRVLAEPRSHHVHGWPENQKPTTTTTTTTTTSITVKPTQTIRPITSVDRVTQHTPGNEFKVICYFCNWAWYRQEGGRFVPEDIDPDLCTHVLYGFVVLDGSSLTIKSHDPWADIDNKFYEKVAAFKSKGVKVLMALGGWNDSAGDKYSRLVNSPAARQRFVTQALHFIEKYGFEGLDLDWEYPVCWQVDCNKGPESDKEGFSQLVKELSDEFKPRGLLLSAAVSPSKRVIDAGYDVPVLSKYLDWISVMTYDFHGQWDKKTGHVAPLYNLPNDWEPTFNANFSIHYWMEKGANPQKLIMGAPLYGQSFSLAERNEHGLNAPTYGGGEAGEATRARGFLSYYEICERTLKKGWTVVQDKERRIGPYAYKGDQWVSFDDAQQIKLKAELIKKLGLAGGMIWALDLDDFKNKCDCEPSPLLRTMNRVLRNYPEGPLCPITGGTEAIIIDVDQTDVESTTVAERPTYESTTSPRPTYTPPSTTTSTTTTTTAITTTIESDTDDSVEIEASPSPPIDCGGLLFLPHKSDCTKYYLCNFGKISEQSCPTGLYWNENRCDWPENTRCAQTAQRQISVSPRLTIVERTSNKKVVCYYTSWSSRRTSFGKFLPEDIDGELCTHIVYAFATLNIRESENRRDTPIFTLKIEASDPDVYKRFLDKAAQVRRRNGVKILLGLGGWNDSKDDKYSRLADSPTIGQFAQHAAQFVQKHGFDGLELDWEFPVCWQANCNRGPRRDSYNFHRLLRKVNETFRSKGLLLSVAVSASKIVIDNAYVEVPSLVQYVDWIGVMTYDYHNALERETGHVAPLYHQPGDHTVFLNANFSVRYWLDKGVPADKIVMGIPAYGSSFTLSGISRDAVPSPGFHAEVSGPGEPGKFTKSAGFLAYYEICDNVRNDGWSVTKDPEGRVGPYASKRDQWISYDDVSDVARKAELIKELNLGGGMIWSIDLDDFKDLCGCGKYPLLTTLNRKLGRRQPDHATDCT</sequence>
<feature type="domain" description="GH18" evidence="16">
    <location>
        <begin position="1460"/>
        <end position="1829"/>
    </location>
</feature>
<dbReference type="CDD" id="cd02872">
    <property type="entry name" value="GH18_chitolectin_chitotriosidase"/>
    <property type="match status" value="3"/>
</dbReference>
<dbReference type="SMART" id="SM00494">
    <property type="entry name" value="ChtBD2"/>
    <property type="match status" value="5"/>
</dbReference>
<name>A0AAV2P4K0_9HYME</name>
<feature type="region of interest" description="Disordered" evidence="13">
    <location>
        <begin position="29"/>
        <end position="74"/>
    </location>
</feature>
<dbReference type="InterPro" id="IPR001579">
    <property type="entry name" value="Glyco_hydro_18_chit_AS"/>
</dbReference>
<evidence type="ECO:0000256" key="1">
    <source>
        <dbReference type="ARBA" id="ARBA00000822"/>
    </source>
</evidence>
<comment type="catalytic activity">
    <reaction evidence="1">
        <text>Random endo-hydrolysis of N-acetyl-beta-D-glucosaminide (1-&gt;4)-beta-linkages in chitin and chitodextrins.</text>
        <dbReference type="EC" id="3.2.1.14"/>
    </reaction>
</comment>
<feature type="domain" description="GH18" evidence="16">
    <location>
        <begin position="614"/>
        <end position="977"/>
    </location>
</feature>
<keyword evidence="6 12" id="KW-0378">Hydrolase</keyword>
<evidence type="ECO:0000256" key="14">
    <source>
        <dbReference type="SAM" id="SignalP"/>
    </source>
</evidence>
<evidence type="ECO:0000313" key="17">
    <source>
        <dbReference type="EMBL" id="CAL1687815.1"/>
    </source>
</evidence>
<dbReference type="Gene3D" id="3.10.50.10">
    <property type="match status" value="5"/>
</dbReference>
<feature type="domain" description="GH18" evidence="16">
    <location>
        <begin position="2405"/>
        <end position="2789"/>
    </location>
</feature>
<keyword evidence="18" id="KW-1185">Reference proteome</keyword>
<dbReference type="PROSITE" id="PS01095">
    <property type="entry name" value="GH18_1"/>
    <property type="match status" value="1"/>
</dbReference>
<dbReference type="EC" id="3.2.1.14" evidence="3"/>
<feature type="compositionally biased region" description="Low complexity" evidence="13">
    <location>
        <begin position="1425"/>
        <end position="1443"/>
    </location>
</feature>
<keyword evidence="9" id="KW-0119">Carbohydrate metabolism</keyword>
<dbReference type="FunFam" id="3.10.50.10:FF:000001">
    <property type="entry name" value="Chitinase 3-like 1"/>
    <property type="match status" value="3"/>
</dbReference>
<dbReference type="Proteomes" id="UP001497644">
    <property type="component" value="Chromosome 8"/>
</dbReference>
<feature type="compositionally biased region" description="Low complexity" evidence="13">
    <location>
        <begin position="1844"/>
        <end position="1853"/>
    </location>
</feature>
<feature type="domain" description="Chitin-binding type-2" evidence="15">
    <location>
        <begin position="514"/>
        <end position="560"/>
    </location>
</feature>
<feature type="region of interest" description="Disordered" evidence="13">
    <location>
        <begin position="980"/>
        <end position="1141"/>
    </location>
</feature>
<evidence type="ECO:0000256" key="5">
    <source>
        <dbReference type="ARBA" id="ARBA00022729"/>
    </source>
</evidence>
<feature type="compositionally biased region" description="Low complexity" evidence="13">
    <location>
        <begin position="1111"/>
        <end position="1141"/>
    </location>
</feature>
<feature type="compositionally biased region" description="Low complexity" evidence="13">
    <location>
        <begin position="1009"/>
        <end position="1058"/>
    </location>
</feature>
<dbReference type="SUPFAM" id="SSF57625">
    <property type="entry name" value="Invertebrate chitin-binding proteins"/>
    <property type="match status" value="5"/>
</dbReference>
<comment type="similarity">
    <text evidence="2">Belongs to the glycosyl hydrolase 18 family. Chitinase class II subfamily.</text>
</comment>
<evidence type="ECO:0000259" key="16">
    <source>
        <dbReference type="PROSITE" id="PS51910"/>
    </source>
</evidence>
<feature type="signal peptide" evidence="14">
    <location>
        <begin position="1"/>
        <end position="16"/>
    </location>
</feature>
<feature type="region of interest" description="Disordered" evidence="13">
    <location>
        <begin position="1410"/>
        <end position="1443"/>
    </location>
</feature>
<evidence type="ECO:0000256" key="8">
    <source>
        <dbReference type="ARBA" id="ARBA00023157"/>
    </source>
</evidence>
<dbReference type="Pfam" id="PF01607">
    <property type="entry name" value="CBM_14"/>
    <property type="match status" value="5"/>
</dbReference>
<proteinExistence type="inferred from homology"/>
<dbReference type="GO" id="GO:0000272">
    <property type="term" value="P:polysaccharide catabolic process"/>
    <property type="evidence" value="ECO:0007669"/>
    <property type="project" value="UniProtKB-KW"/>
</dbReference>
<dbReference type="FunFam" id="3.10.50.10:FF:000004">
    <property type="entry name" value="Chitinase 5"/>
    <property type="match status" value="2"/>
</dbReference>
<feature type="compositionally biased region" description="Low complexity" evidence="13">
    <location>
        <begin position="1073"/>
        <end position="1103"/>
    </location>
</feature>
<dbReference type="SMART" id="SM00636">
    <property type="entry name" value="Glyco_18"/>
    <property type="match status" value="5"/>
</dbReference>
<evidence type="ECO:0000256" key="13">
    <source>
        <dbReference type="SAM" id="MobiDB-lite"/>
    </source>
</evidence>
<feature type="domain" description="Chitin-binding type-2" evidence="15">
    <location>
        <begin position="1150"/>
        <end position="1204"/>
    </location>
</feature>
<keyword evidence="10 12" id="KW-0326">Glycosidase</keyword>
<keyword evidence="8" id="KW-1015">Disulfide bond</keyword>
<reference evidence="17" key="1">
    <citation type="submission" date="2024-04" db="EMBL/GenBank/DDBJ databases">
        <authorList>
            <consortium name="Molecular Ecology Group"/>
        </authorList>
    </citation>
    <scope>NUCLEOTIDE SEQUENCE</scope>
</reference>
<evidence type="ECO:0000256" key="6">
    <source>
        <dbReference type="ARBA" id="ARBA00022801"/>
    </source>
</evidence>
<dbReference type="Gene3D" id="3.20.20.80">
    <property type="entry name" value="Glycosidases"/>
    <property type="match status" value="5"/>
</dbReference>
<dbReference type="InterPro" id="IPR017853">
    <property type="entry name" value="GH"/>
</dbReference>
<dbReference type="InterPro" id="IPR011583">
    <property type="entry name" value="Chitinase_II/V-like_cat"/>
</dbReference>
<keyword evidence="5 14" id="KW-0732">Signal</keyword>
<evidence type="ECO:0000256" key="12">
    <source>
        <dbReference type="RuleBase" id="RU000489"/>
    </source>
</evidence>
<dbReference type="GO" id="GO:0008061">
    <property type="term" value="F:chitin binding"/>
    <property type="evidence" value="ECO:0007669"/>
    <property type="project" value="UniProtKB-KW"/>
</dbReference>
<evidence type="ECO:0000256" key="2">
    <source>
        <dbReference type="ARBA" id="ARBA00009121"/>
    </source>
</evidence>
<feature type="chain" id="PRO_5043315307" description="chitinase" evidence="14">
    <location>
        <begin position="17"/>
        <end position="2798"/>
    </location>
</feature>
<dbReference type="InterPro" id="IPR029070">
    <property type="entry name" value="Chitinase_insertion_sf"/>
</dbReference>
<dbReference type="SUPFAM" id="SSF54556">
    <property type="entry name" value="Chitinase insertion domain"/>
    <property type="match status" value="5"/>
</dbReference>
<keyword evidence="7" id="KW-0146">Chitin degradation</keyword>
<feature type="domain" description="Chitin-binding type-2" evidence="15">
    <location>
        <begin position="1337"/>
        <end position="1391"/>
    </location>
</feature>
<keyword evidence="11" id="KW-0624">Polysaccharide degradation</keyword>
<evidence type="ECO:0000313" key="18">
    <source>
        <dbReference type="Proteomes" id="UP001497644"/>
    </source>
</evidence>
<dbReference type="GO" id="GO:0005576">
    <property type="term" value="C:extracellular region"/>
    <property type="evidence" value="ECO:0007669"/>
    <property type="project" value="InterPro"/>
</dbReference>
<accession>A0AAV2P4K0</accession>
<dbReference type="SUPFAM" id="SSF51445">
    <property type="entry name" value="(Trans)glycosidases"/>
    <property type="match status" value="5"/>
</dbReference>
<organism evidence="17 18">
    <name type="scientific">Lasius platythorax</name>
    <dbReference type="NCBI Taxonomy" id="488582"/>
    <lineage>
        <taxon>Eukaryota</taxon>
        <taxon>Metazoa</taxon>
        <taxon>Ecdysozoa</taxon>
        <taxon>Arthropoda</taxon>
        <taxon>Hexapoda</taxon>
        <taxon>Insecta</taxon>
        <taxon>Pterygota</taxon>
        <taxon>Neoptera</taxon>
        <taxon>Endopterygota</taxon>
        <taxon>Hymenoptera</taxon>
        <taxon>Apocrita</taxon>
        <taxon>Aculeata</taxon>
        <taxon>Formicoidea</taxon>
        <taxon>Formicidae</taxon>
        <taxon>Formicinae</taxon>
        <taxon>Lasius</taxon>
        <taxon>Lasius</taxon>
    </lineage>
</organism>
<feature type="domain" description="Chitin-binding type-2" evidence="15">
    <location>
        <begin position="2332"/>
        <end position="2384"/>
    </location>
</feature>
<dbReference type="InterPro" id="IPR002557">
    <property type="entry name" value="Chitin-bd_dom"/>
</dbReference>
<gene>
    <name evidence="17" type="ORF">LPLAT_LOCUS13017</name>
</gene>
<dbReference type="PROSITE" id="PS51910">
    <property type="entry name" value="GH18_2"/>
    <property type="match status" value="5"/>
</dbReference>
<dbReference type="EMBL" id="OZ034831">
    <property type="protein sequence ID" value="CAL1687815.1"/>
    <property type="molecule type" value="Genomic_DNA"/>
</dbReference>
<dbReference type="InterPro" id="IPR036508">
    <property type="entry name" value="Chitin-bd_dom_sf"/>
</dbReference>
<evidence type="ECO:0000256" key="7">
    <source>
        <dbReference type="ARBA" id="ARBA00023024"/>
    </source>
</evidence>
<evidence type="ECO:0000256" key="4">
    <source>
        <dbReference type="ARBA" id="ARBA00022669"/>
    </source>
</evidence>
<feature type="domain" description="Chitin-binding type-2" evidence="15">
    <location>
        <begin position="1268"/>
        <end position="1322"/>
    </location>
</feature>
<dbReference type="InterPro" id="IPR050314">
    <property type="entry name" value="Glycosyl_Hydrlase_18"/>
</dbReference>
<evidence type="ECO:0000259" key="15">
    <source>
        <dbReference type="PROSITE" id="PS50940"/>
    </source>
</evidence>
<dbReference type="PANTHER" id="PTHR11177">
    <property type="entry name" value="CHITINASE"/>
    <property type="match status" value="1"/>
</dbReference>
<evidence type="ECO:0000256" key="9">
    <source>
        <dbReference type="ARBA" id="ARBA00023277"/>
    </source>
</evidence>
<feature type="domain" description="GH18" evidence="16">
    <location>
        <begin position="160"/>
        <end position="509"/>
    </location>
</feature>
<protein>
    <recommendedName>
        <fullName evidence="3">chitinase</fullName>
        <ecNumber evidence="3">3.2.1.14</ecNumber>
    </recommendedName>
</protein>
<feature type="compositionally biased region" description="Low complexity" evidence="13">
    <location>
        <begin position="2285"/>
        <end position="2307"/>
    </location>
</feature>
<evidence type="ECO:0000256" key="11">
    <source>
        <dbReference type="ARBA" id="ARBA00023326"/>
    </source>
</evidence>
<feature type="region of interest" description="Disordered" evidence="13">
    <location>
        <begin position="2276"/>
        <end position="2307"/>
    </location>
</feature>
<dbReference type="PANTHER" id="PTHR11177:SF359">
    <property type="entry name" value="CHITINASE 10-RELATED"/>
    <property type="match status" value="1"/>
</dbReference>
<dbReference type="InterPro" id="IPR001223">
    <property type="entry name" value="Glyco_hydro18_cat"/>
</dbReference>
<keyword evidence="4" id="KW-0147">Chitin-binding</keyword>
<dbReference type="FunFam" id="3.20.20.80:FF:000007">
    <property type="entry name" value="Acidic mammalian chitinase"/>
    <property type="match status" value="4"/>
</dbReference>
<evidence type="ECO:0000256" key="10">
    <source>
        <dbReference type="ARBA" id="ARBA00023295"/>
    </source>
</evidence>
<dbReference type="GO" id="GO:0006032">
    <property type="term" value="P:chitin catabolic process"/>
    <property type="evidence" value="ECO:0007669"/>
    <property type="project" value="UniProtKB-KW"/>
</dbReference>
<dbReference type="GO" id="GO:0008843">
    <property type="term" value="F:endochitinase activity"/>
    <property type="evidence" value="ECO:0007669"/>
    <property type="project" value="UniProtKB-EC"/>
</dbReference>
<dbReference type="PROSITE" id="PS50940">
    <property type="entry name" value="CHIT_BIND_II"/>
    <property type="match status" value="5"/>
</dbReference>
<feature type="region of interest" description="Disordered" evidence="13">
    <location>
        <begin position="1833"/>
        <end position="1853"/>
    </location>
</feature>
<feature type="domain" description="GH18" evidence="16">
    <location>
        <begin position="1881"/>
        <end position="2250"/>
    </location>
</feature>
<dbReference type="Pfam" id="PF00704">
    <property type="entry name" value="Glyco_hydro_18"/>
    <property type="match status" value="5"/>
</dbReference>
<dbReference type="Gene3D" id="2.170.140.10">
    <property type="entry name" value="Chitin binding domain"/>
    <property type="match status" value="5"/>
</dbReference>